<organism evidence="1 2">
    <name type="scientific">Mya arenaria</name>
    <name type="common">Soft-shell clam</name>
    <dbReference type="NCBI Taxonomy" id="6604"/>
    <lineage>
        <taxon>Eukaryota</taxon>
        <taxon>Metazoa</taxon>
        <taxon>Spiralia</taxon>
        <taxon>Lophotrochozoa</taxon>
        <taxon>Mollusca</taxon>
        <taxon>Bivalvia</taxon>
        <taxon>Autobranchia</taxon>
        <taxon>Heteroconchia</taxon>
        <taxon>Euheterodonta</taxon>
        <taxon>Imparidentia</taxon>
        <taxon>Neoheterodontei</taxon>
        <taxon>Myida</taxon>
        <taxon>Myoidea</taxon>
        <taxon>Myidae</taxon>
        <taxon>Mya</taxon>
    </lineage>
</organism>
<protein>
    <submittedName>
        <fullName evidence="1">Uncharacterized protein</fullName>
    </submittedName>
</protein>
<proteinExistence type="predicted"/>
<gene>
    <name evidence="1" type="ORF">MAR_016484</name>
</gene>
<evidence type="ECO:0000313" key="2">
    <source>
        <dbReference type="Proteomes" id="UP001164746"/>
    </source>
</evidence>
<evidence type="ECO:0000313" key="1">
    <source>
        <dbReference type="EMBL" id="WAR22510.1"/>
    </source>
</evidence>
<dbReference type="Proteomes" id="UP001164746">
    <property type="component" value="Chromosome 12"/>
</dbReference>
<name>A0ABY7FJY9_MYAAR</name>
<dbReference type="EMBL" id="CP111023">
    <property type="protein sequence ID" value="WAR22510.1"/>
    <property type="molecule type" value="Genomic_DNA"/>
</dbReference>
<sequence>MFCARVIENKAKHYEKNAGQLDEAMGQAVEEANLIDIAPGNEQAEMDDLVGGIVDNDSKVVKEQIVSRLPNDASKTADIYDGLVNGSACTVGYIENIQENTDRQSIVRVLFDNTSTGCACRSKNKHMYHDPNDSE</sequence>
<reference evidence="1" key="1">
    <citation type="submission" date="2022-11" db="EMBL/GenBank/DDBJ databases">
        <title>Centuries of genome instability and evolution in soft-shell clam transmissible cancer (bioRxiv).</title>
        <authorList>
            <person name="Hart S.F.M."/>
            <person name="Yonemitsu M.A."/>
            <person name="Giersch R.M."/>
            <person name="Beal B.F."/>
            <person name="Arriagada G."/>
            <person name="Davis B.W."/>
            <person name="Ostrander E.A."/>
            <person name="Goff S.P."/>
            <person name="Metzger M.J."/>
        </authorList>
    </citation>
    <scope>NUCLEOTIDE SEQUENCE</scope>
    <source>
        <strain evidence="1">MELC-2E11</strain>
        <tissue evidence="1">Siphon/mantle</tissue>
    </source>
</reference>
<keyword evidence="2" id="KW-1185">Reference proteome</keyword>
<accession>A0ABY7FJY9</accession>